<comment type="function">
    <text evidence="3">Mannosylates Man(2)GlcNAc(2)-dolichol diphosphate and Man(1)GlcNAc(2)-dolichol diphosphate to form Man(3)GlcNAc(2)-dolichol diphosphate.</text>
</comment>
<dbReference type="GO" id="GO:0102704">
    <property type="term" value="F:GDP-Man:Man(2)GlcNAc(2)-PP-Dol alpha-1,6-mannosyltransferase activity"/>
    <property type="evidence" value="ECO:0007669"/>
    <property type="project" value="UniProtKB-UniRule"/>
</dbReference>
<evidence type="ECO:0000313" key="5">
    <source>
        <dbReference type="EMBL" id="OII75666.1"/>
    </source>
</evidence>
<dbReference type="InterPro" id="IPR027054">
    <property type="entry name" value="ALG2"/>
</dbReference>
<reference evidence="5 6" key="1">
    <citation type="submission" date="2016-10" db="EMBL/GenBank/DDBJ databases">
        <title>Reductive evolution of mitochondrial metabolism and differential evolution of invasion-related proteins in Cryptosporidium.</title>
        <authorList>
            <person name="Liu S."/>
            <person name="Roellig D.M."/>
            <person name="Guo Y."/>
            <person name="Li N."/>
            <person name="Frace M.A."/>
            <person name="Tang K."/>
            <person name="Zhang L."/>
            <person name="Feng Y."/>
            <person name="Xiao L."/>
        </authorList>
    </citation>
    <scope>NUCLEOTIDE SEQUENCE [LARGE SCALE GENOMIC DNA]</scope>
    <source>
        <strain evidence="5">30847</strain>
    </source>
</reference>
<comment type="catalytic activity">
    <reaction evidence="3">
        <text>an alpha-D-Man-(1-&gt;3)-beta-D-Man-(1-&gt;4)-beta-D-GlcNAc-(1-&gt;4)-alpha-D-GlcNAc-diphospho-di-trans,poly-cis-dolichol + GDP-alpha-D-mannose = an alpha-D-Man-(1-&gt;3)-[alpha-D-Man-(1-&gt;6)]-beta-D-Man-(1-&gt;4)-beta-D-GlcNAc-(1-&gt;4)-alpha-D-GlcNAc-diphospho-di-trans,poly-cis-dolichol + GDP + H(+)</text>
        <dbReference type="Rhea" id="RHEA:29519"/>
        <dbReference type="Rhea" id="RHEA-COMP:19513"/>
        <dbReference type="Rhea" id="RHEA-COMP:19515"/>
        <dbReference type="ChEBI" id="CHEBI:15378"/>
        <dbReference type="ChEBI" id="CHEBI:57527"/>
        <dbReference type="ChEBI" id="CHEBI:58189"/>
        <dbReference type="ChEBI" id="CHEBI:132510"/>
        <dbReference type="ChEBI" id="CHEBI:132511"/>
        <dbReference type="EC" id="2.4.1.257"/>
    </reaction>
    <physiologicalReaction direction="left-to-right" evidence="3">
        <dbReference type="Rhea" id="RHEA:29520"/>
    </physiologicalReaction>
</comment>
<keyword evidence="6" id="KW-1185">Reference proteome</keyword>
<comment type="subcellular location">
    <subcellularLocation>
        <location evidence="3">Endoplasmic reticulum membrane</location>
        <topology evidence="3">Single-pass membrane protein</topology>
    </subcellularLocation>
</comment>
<organism evidence="5 6">
    <name type="scientific">Cryptosporidium andersoni</name>
    <dbReference type="NCBI Taxonomy" id="117008"/>
    <lineage>
        <taxon>Eukaryota</taxon>
        <taxon>Sar</taxon>
        <taxon>Alveolata</taxon>
        <taxon>Apicomplexa</taxon>
        <taxon>Conoidasida</taxon>
        <taxon>Coccidia</taxon>
        <taxon>Eucoccidiorida</taxon>
        <taxon>Eimeriorina</taxon>
        <taxon>Cryptosporidiidae</taxon>
        <taxon>Cryptosporidium</taxon>
    </lineage>
</organism>
<dbReference type="InterPro" id="IPR001296">
    <property type="entry name" value="Glyco_trans_1"/>
</dbReference>
<dbReference type="Gene3D" id="3.40.50.2000">
    <property type="entry name" value="Glycogen Phosphorylase B"/>
    <property type="match status" value="1"/>
</dbReference>
<evidence type="ECO:0000256" key="1">
    <source>
        <dbReference type="ARBA" id="ARBA00022676"/>
    </source>
</evidence>
<keyword evidence="3" id="KW-0812">Transmembrane</keyword>
<keyword evidence="3" id="KW-0472">Membrane</keyword>
<comment type="catalytic activity">
    <reaction evidence="3">
        <text>a beta-D-Man-(1-&gt;4)-beta-D-GlcNAc-(1-&gt;4)-alpha-D-GlcNAc-diphospho-di-trans,poly-cis-dolichol + GDP-alpha-D-mannose = an alpha-D-Man-(1-&gt;3)-beta-D-Man-(1-&gt;4)-beta-D-GlcNAc-(1-&gt;4)-alpha-D-GlcNAc-diphospho-di-trans,poly-cis-dolichol + GDP + H(+)</text>
        <dbReference type="Rhea" id="RHEA:29515"/>
        <dbReference type="Rhea" id="RHEA-COMP:19511"/>
        <dbReference type="Rhea" id="RHEA-COMP:19513"/>
        <dbReference type="ChEBI" id="CHEBI:15378"/>
        <dbReference type="ChEBI" id="CHEBI:57527"/>
        <dbReference type="ChEBI" id="CHEBI:58189"/>
        <dbReference type="ChEBI" id="CHEBI:58472"/>
        <dbReference type="ChEBI" id="CHEBI:132510"/>
        <dbReference type="EC" id="2.4.1.132"/>
    </reaction>
    <physiologicalReaction direction="left-to-right" evidence="3">
        <dbReference type="Rhea" id="RHEA:29516"/>
    </physiologicalReaction>
</comment>
<protein>
    <recommendedName>
        <fullName evidence="3">Alpha-1,3/1,6-mannosyltransferase ALG2</fullName>
        <ecNumber evidence="3">2.4.1.132</ecNumber>
        <ecNumber evidence="3">2.4.1.257</ecNumber>
    </recommendedName>
    <alternativeName>
        <fullName evidence="3">GDP-Man:Man(1)GlcNAc(2)-PP-Dol alpha-1,3-mannosyltransferase</fullName>
    </alternativeName>
</protein>
<evidence type="ECO:0000256" key="2">
    <source>
        <dbReference type="ARBA" id="ARBA00022679"/>
    </source>
</evidence>
<feature type="domain" description="Glycosyl transferase family 1" evidence="4">
    <location>
        <begin position="246"/>
        <end position="426"/>
    </location>
</feature>
<dbReference type="PANTHER" id="PTHR45918">
    <property type="entry name" value="ALPHA-1,3/1,6-MANNOSYLTRANSFERASE ALG2"/>
    <property type="match status" value="1"/>
</dbReference>
<gene>
    <name evidence="5" type="ORF">cand_030960</name>
</gene>
<dbReference type="RefSeq" id="XP_067067512.1">
    <property type="nucleotide sequence ID" value="XM_067213322.1"/>
</dbReference>
<dbReference type="EMBL" id="LRBS01000086">
    <property type="protein sequence ID" value="OII75666.1"/>
    <property type="molecule type" value="Genomic_DNA"/>
</dbReference>
<comment type="similarity">
    <text evidence="3">Belongs to the glycosyltransferase group 1 family.</text>
</comment>
<dbReference type="GeneID" id="92367280"/>
<dbReference type="SUPFAM" id="SSF53756">
    <property type="entry name" value="UDP-Glycosyltransferase/glycogen phosphorylase"/>
    <property type="match status" value="1"/>
</dbReference>
<keyword evidence="2 3" id="KW-0808">Transferase</keyword>
<dbReference type="VEuPathDB" id="CryptoDB:cand_030960"/>
<accession>A0A1J4MN25</accession>
<dbReference type="Pfam" id="PF00534">
    <property type="entry name" value="Glycos_transf_1"/>
    <property type="match status" value="1"/>
</dbReference>
<dbReference type="Proteomes" id="UP000186804">
    <property type="component" value="Unassembled WGS sequence"/>
</dbReference>
<sequence>MVAKKRRVAVLHLDLGIGGGEQLTVLSSLALSRTPGKGCEKDPNVDLTIYTTRHDPSYAFKPTVDGSLNVKVCGNFIPSSIFGVGIAFCSSIRMIYLCLYLLFSTFLDCKSLSSLSNYYDVIYNDQVSMVNPLLKLMTHKLIFYCHFPDKLLSRRTYSGISKLYRDTFNYLEEIGMKYADLVFVNSIFTRQAYMGCFPSFEESKHLPPTVRYPEVLYPPVDLEQIPPKEESIECLVKANLPIISEDLEVPVFISINRYARNKNLTLALRAFEILGKKYEIEDNTCLIISGGYDKYLRENIEHFDELVSEAKSLDLTTFIDSKKVYESTNKKSTQVVIFLRNIGDDFRWSLLRRSCGTIYTPENEHFGIVPCESMSVGTPVIASDTGGPMESIVNEITGYLCSHDASEFASAMNNLLEIKRDPKKKKVWEYACEERVKSLFSFEMFSKKLRSFAFTSSNKDINKMVDELISGEVVVPKKRKGKNPHSS</sequence>
<comment type="caution">
    <text evidence="5">The sequence shown here is derived from an EMBL/GenBank/DDBJ whole genome shotgun (WGS) entry which is preliminary data.</text>
</comment>
<name>A0A1J4MN25_9CRYT</name>
<comment type="pathway">
    <text evidence="3">Protein modification; protein glycosylation.</text>
</comment>
<proteinExistence type="inferred from homology"/>
<evidence type="ECO:0000313" key="6">
    <source>
        <dbReference type="Proteomes" id="UP000186804"/>
    </source>
</evidence>
<dbReference type="EC" id="2.4.1.132" evidence="3"/>
<feature type="transmembrane region" description="Helical" evidence="3">
    <location>
        <begin position="81"/>
        <end position="103"/>
    </location>
</feature>
<evidence type="ECO:0000259" key="4">
    <source>
        <dbReference type="Pfam" id="PF00534"/>
    </source>
</evidence>
<dbReference type="GO" id="GO:0004378">
    <property type="term" value="F:GDP-Man:Man(1)GlcNAc(2)-PP-Dol alpha-1,3-mannosyltransferase activity"/>
    <property type="evidence" value="ECO:0007669"/>
    <property type="project" value="UniProtKB-UniRule"/>
</dbReference>
<evidence type="ECO:0000256" key="3">
    <source>
        <dbReference type="RuleBase" id="RU367136"/>
    </source>
</evidence>
<dbReference type="AlphaFoldDB" id="A0A1J4MN25"/>
<dbReference type="OrthoDB" id="448893at2759"/>
<dbReference type="EC" id="2.4.1.257" evidence="3"/>
<keyword evidence="1 3" id="KW-0328">Glycosyltransferase</keyword>
<dbReference type="PANTHER" id="PTHR45918:SF1">
    <property type="entry name" value="ALPHA-1,3_1,6-MANNOSYLTRANSFERASE ALG2"/>
    <property type="match status" value="1"/>
</dbReference>
<dbReference type="GO" id="GO:0005789">
    <property type="term" value="C:endoplasmic reticulum membrane"/>
    <property type="evidence" value="ECO:0007669"/>
    <property type="project" value="UniProtKB-SubCell"/>
</dbReference>
<keyword evidence="3" id="KW-1133">Transmembrane helix</keyword>
<dbReference type="UniPathway" id="UPA00378"/>